<organism evidence="1 2">
    <name type="scientific">Zunongwangia mangrovi</name>
    <dbReference type="NCBI Taxonomy" id="1334022"/>
    <lineage>
        <taxon>Bacteria</taxon>
        <taxon>Pseudomonadati</taxon>
        <taxon>Bacteroidota</taxon>
        <taxon>Flavobacteriia</taxon>
        <taxon>Flavobacteriales</taxon>
        <taxon>Flavobacteriaceae</taxon>
        <taxon>Zunongwangia</taxon>
    </lineage>
</organism>
<dbReference type="Proteomes" id="UP000199438">
    <property type="component" value="Unassembled WGS sequence"/>
</dbReference>
<protein>
    <submittedName>
        <fullName evidence="1">WG containing repeat-containing protein</fullName>
    </submittedName>
</protein>
<dbReference type="RefSeq" id="WP_092545147.1">
    <property type="nucleotide sequence ID" value="NZ_FOKV01000019.1"/>
</dbReference>
<dbReference type="InterPro" id="IPR032774">
    <property type="entry name" value="WG_beta_rep"/>
</dbReference>
<dbReference type="STRING" id="1334022.SAMN04487907_1195"/>
<gene>
    <name evidence="1" type="ORF">SAMN04487907_1195</name>
</gene>
<proteinExistence type="predicted"/>
<dbReference type="PANTHER" id="PTHR37841:SF1">
    <property type="entry name" value="DUF3298 DOMAIN-CONTAINING PROTEIN"/>
    <property type="match status" value="1"/>
</dbReference>
<dbReference type="Pfam" id="PF14903">
    <property type="entry name" value="WG_beta_rep"/>
    <property type="match status" value="7"/>
</dbReference>
<accession>A0A1I1NAH2</accession>
<reference evidence="2" key="1">
    <citation type="submission" date="2016-10" db="EMBL/GenBank/DDBJ databases">
        <authorList>
            <person name="Varghese N."/>
            <person name="Submissions S."/>
        </authorList>
    </citation>
    <scope>NUCLEOTIDE SEQUENCE [LARGE SCALE GENOMIC DNA]</scope>
    <source>
        <strain evidence="2">DSM 24499</strain>
    </source>
</reference>
<dbReference type="OrthoDB" id="5464673at2"/>
<evidence type="ECO:0000313" key="1">
    <source>
        <dbReference type="EMBL" id="SFC94242.1"/>
    </source>
</evidence>
<dbReference type="AlphaFoldDB" id="A0A1I1NAH2"/>
<dbReference type="PANTHER" id="PTHR37841">
    <property type="entry name" value="GLR2918 PROTEIN"/>
    <property type="match status" value="1"/>
</dbReference>
<keyword evidence="2" id="KW-1185">Reference proteome</keyword>
<name>A0A1I1NAH2_9FLAO</name>
<dbReference type="EMBL" id="FOKV01000019">
    <property type="protein sequence ID" value="SFC94242.1"/>
    <property type="molecule type" value="Genomic_DNA"/>
</dbReference>
<sequence>MNNIFKILFFNIISVTCYSQELKIFEADGLFGFKNNNDIAINAQYQYANEFLGDKAIVYKNNKAGVINKNNKVIIPFKYDKIYFFDDSLLYVKNRTKYSHEYECGVINKNNKVVLPLKFSKIYLKNEKLFVEKQRDSLISETRFTDTRSIKKTYGIYDLNGKPILEPVYDWFKKIGSDTLRVRKGHFSAMVKTNGKFLTDLKYTAFGDFHNNRAAVRIDSSYGFIDKSGFEVIKPTFYSVSKYYNDITVFRKHNGQVGFMNINGKIFYESDYEILRYPHLNCAAARKNKKWGLIDLNGNILISFIHNGYIREFEGIIAFKKNEKWATFNHKGKQLTEYKFDSIFVFGSKESPSSSFWNLKKNGFKESLAFVQESNMYAVINYKGEYVIPLNKSKNQVFELLEKLKIR</sequence>
<evidence type="ECO:0000313" key="2">
    <source>
        <dbReference type="Proteomes" id="UP000199438"/>
    </source>
</evidence>